<dbReference type="Proteomes" id="UP000198211">
    <property type="component" value="Unassembled WGS sequence"/>
</dbReference>
<sequence>MKKYQQAGATCKEIISRLERNEADSDYSIRPALGFCVIVLEALRQNMVKMYHDYLRHPGCENQYHSMSTFWRSGMEETVTQHVKVCFERKKTKFHGGRQHYGDLPPHLHPTPIVYLMWCTLT</sequence>
<dbReference type="AlphaFoldDB" id="A0A225W576"/>
<protein>
    <submittedName>
        <fullName evidence="1">Uncharacterized protein</fullName>
    </submittedName>
</protein>
<evidence type="ECO:0000313" key="1">
    <source>
        <dbReference type="EMBL" id="OWZ12722.1"/>
    </source>
</evidence>
<evidence type="ECO:0000313" key="2">
    <source>
        <dbReference type="Proteomes" id="UP000198211"/>
    </source>
</evidence>
<dbReference type="EMBL" id="NBNE01001769">
    <property type="protein sequence ID" value="OWZ12722.1"/>
    <property type="molecule type" value="Genomic_DNA"/>
</dbReference>
<comment type="caution">
    <text evidence="1">The sequence shown here is derived from an EMBL/GenBank/DDBJ whole genome shotgun (WGS) entry which is preliminary data.</text>
</comment>
<proteinExistence type="predicted"/>
<accession>A0A225W576</accession>
<gene>
    <name evidence="1" type="ORF">PHMEG_00014067</name>
</gene>
<dbReference type="Gene3D" id="1.10.340.70">
    <property type="match status" value="1"/>
</dbReference>
<reference evidence="2" key="1">
    <citation type="submission" date="2017-03" db="EMBL/GenBank/DDBJ databases">
        <title>Phytopthora megakarya and P. palmivora, two closely related causual agents of cacao black pod achieved similar genome size and gene model numbers by different mechanisms.</title>
        <authorList>
            <person name="Ali S."/>
            <person name="Shao J."/>
            <person name="Larry D.J."/>
            <person name="Kronmiller B."/>
            <person name="Shen D."/>
            <person name="Strem M.D."/>
            <person name="Melnick R.L."/>
            <person name="Guiltinan M.J."/>
            <person name="Tyler B.M."/>
            <person name="Meinhardt L.W."/>
            <person name="Bailey B.A."/>
        </authorList>
    </citation>
    <scope>NUCLEOTIDE SEQUENCE [LARGE SCALE GENOMIC DNA]</scope>
    <source>
        <strain evidence="2">zdho120</strain>
    </source>
</reference>
<name>A0A225W576_9STRA</name>
<organism evidence="1 2">
    <name type="scientific">Phytophthora megakarya</name>
    <dbReference type="NCBI Taxonomy" id="4795"/>
    <lineage>
        <taxon>Eukaryota</taxon>
        <taxon>Sar</taxon>
        <taxon>Stramenopiles</taxon>
        <taxon>Oomycota</taxon>
        <taxon>Peronosporomycetes</taxon>
        <taxon>Peronosporales</taxon>
        <taxon>Peronosporaceae</taxon>
        <taxon>Phytophthora</taxon>
    </lineage>
</organism>
<keyword evidence="2" id="KW-1185">Reference proteome</keyword>